<feature type="region of interest" description="Disordered" evidence="1">
    <location>
        <begin position="58"/>
        <end position="96"/>
    </location>
</feature>
<gene>
    <name evidence="2" type="ORF">HK100_007169</name>
</gene>
<feature type="compositionally biased region" description="Low complexity" evidence="1">
    <location>
        <begin position="58"/>
        <end position="79"/>
    </location>
</feature>
<protein>
    <submittedName>
        <fullName evidence="2">Uncharacterized protein</fullName>
    </submittedName>
</protein>
<accession>A0AAD5SR98</accession>
<keyword evidence="3" id="KW-1185">Reference proteome</keyword>
<proteinExistence type="predicted"/>
<evidence type="ECO:0000313" key="3">
    <source>
        <dbReference type="Proteomes" id="UP001211907"/>
    </source>
</evidence>
<evidence type="ECO:0000313" key="2">
    <source>
        <dbReference type="EMBL" id="KAJ3091465.1"/>
    </source>
</evidence>
<dbReference type="AlphaFoldDB" id="A0AAD5SR98"/>
<dbReference type="Proteomes" id="UP001211907">
    <property type="component" value="Unassembled WGS sequence"/>
</dbReference>
<organism evidence="2 3">
    <name type="scientific">Physocladia obscura</name>
    <dbReference type="NCBI Taxonomy" id="109957"/>
    <lineage>
        <taxon>Eukaryota</taxon>
        <taxon>Fungi</taxon>
        <taxon>Fungi incertae sedis</taxon>
        <taxon>Chytridiomycota</taxon>
        <taxon>Chytridiomycota incertae sedis</taxon>
        <taxon>Chytridiomycetes</taxon>
        <taxon>Chytridiales</taxon>
        <taxon>Chytriomycetaceae</taxon>
        <taxon>Physocladia</taxon>
    </lineage>
</organism>
<comment type="caution">
    <text evidence="2">The sequence shown here is derived from an EMBL/GenBank/DDBJ whole genome shotgun (WGS) entry which is preliminary data.</text>
</comment>
<sequence length="693" mass="75610">MEKPDELVTTTARTLQFATPRKRSQSSLDISILPRTPLAAVAAQRAIHLRKTSNNNLSINAINNKNNSSNDSNTKSINSDRNNNSKKSATAAVSLKSSSTTIRFGRNLTKAAAPSTSSINDNFPILSQPPLHSSSVMNNPFLDAMDFDDCQQREQQPQQNDECVNDWQRSEHSQMQKYSNYLKQQQQLPLPQSSQFLFDTLNFSNYTTTDATDATAGFLNIDDNNKKGISGDADYNNDFFPSFSFLTRGSKTPSASMTTNTISTEVSQSFVPINSAGAIATVIIAATATNSTTTASTTVKHIAEHDAETTVIAVNRNNSSTNFVEKQPEQQQERQSLVTLRHDDLDFFSRDLSFFLPTSGANLDQSEIFGFGSFEDVFLTDADIEAAKEKLEQDTTSTDSSSIPIESNTVQPLTTAAETASPAAEPTTAIPETRASTIIPPLVIKNNAVKKRQDVLQDCLEKAMQWVCQNATERVACCGSATHDKSGADGIIAHTRQCCENDACSMPPSNDYSVTVTICLNHIILGTGTLWHTNTHIFWAGDSPLLADHVMETKARQQARNASSSSSAQEMAATTRQDINNDKILSTSELAIVTAATLTDKSVVLKWQMNRLANVRVKRVPRPQRRRVFLTPKCNEKSLASEVGCADSLGVRDEEEGEEDAILMVEVVGGGGDDDGGGEEFPAFLQFGFGLFY</sequence>
<reference evidence="2" key="1">
    <citation type="submission" date="2020-05" db="EMBL/GenBank/DDBJ databases">
        <title>Phylogenomic resolution of chytrid fungi.</title>
        <authorList>
            <person name="Stajich J.E."/>
            <person name="Amses K."/>
            <person name="Simmons R."/>
            <person name="Seto K."/>
            <person name="Myers J."/>
            <person name="Bonds A."/>
            <person name="Quandt C.A."/>
            <person name="Barry K."/>
            <person name="Liu P."/>
            <person name="Grigoriev I."/>
            <person name="Longcore J.E."/>
            <person name="James T.Y."/>
        </authorList>
    </citation>
    <scope>NUCLEOTIDE SEQUENCE</scope>
    <source>
        <strain evidence="2">JEL0513</strain>
    </source>
</reference>
<dbReference type="EMBL" id="JADGJH010003368">
    <property type="protein sequence ID" value="KAJ3091465.1"/>
    <property type="molecule type" value="Genomic_DNA"/>
</dbReference>
<evidence type="ECO:0000256" key="1">
    <source>
        <dbReference type="SAM" id="MobiDB-lite"/>
    </source>
</evidence>
<name>A0AAD5SR98_9FUNG</name>